<dbReference type="InterPro" id="IPR050482">
    <property type="entry name" value="Sensor_HK_TwoCompSys"/>
</dbReference>
<dbReference type="EMBL" id="JACHNU010000001">
    <property type="protein sequence ID" value="MBB4660716.1"/>
    <property type="molecule type" value="Genomic_DNA"/>
</dbReference>
<dbReference type="InterPro" id="IPR036890">
    <property type="entry name" value="HATPase_C_sf"/>
</dbReference>
<dbReference type="PANTHER" id="PTHR24421">
    <property type="entry name" value="NITRATE/NITRITE SENSOR PROTEIN NARX-RELATED"/>
    <property type="match status" value="1"/>
</dbReference>
<dbReference type="Proteomes" id="UP000585272">
    <property type="component" value="Unassembled WGS sequence"/>
</dbReference>
<reference evidence="11 12" key="1">
    <citation type="submission" date="2020-08" db="EMBL/GenBank/DDBJ databases">
        <title>Genomic Encyclopedia of Archaeal and Bacterial Type Strains, Phase II (KMG-II): from individual species to whole genera.</title>
        <authorList>
            <person name="Goeker M."/>
        </authorList>
    </citation>
    <scope>NUCLEOTIDE SEQUENCE [LARGE SCALE GENOMIC DNA]</scope>
    <source>
        <strain evidence="11 12">DSM 23288</strain>
    </source>
</reference>
<keyword evidence="8" id="KW-0902">Two-component regulatory system</keyword>
<keyword evidence="4" id="KW-0808">Transferase</keyword>
<dbReference type="PANTHER" id="PTHR24421:SF10">
    <property type="entry name" value="NITRATE_NITRITE SENSOR PROTEIN NARQ"/>
    <property type="match status" value="1"/>
</dbReference>
<evidence type="ECO:0000259" key="10">
    <source>
        <dbReference type="Pfam" id="PF07730"/>
    </source>
</evidence>
<evidence type="ECO:0000256" key="7">
    <source>
        <dbReference type="ARBA" id="ARBA00022840"/>
    </source>
</evidence>
<proteinExistence type="predicted"/>
<name>A0A840I732_9ACTN</name>
<evidence type="ECO:0000256" key="5">
    <source>
        <dbReference type="ARBA" id="ARBA00022741"/>
    </source>
</evidence>
<comment type="caution">
    <text evidence="11">The sequence shown here is derived from an EMBL/GenBank/DDBJ whole genome shotgun (WGS) entry which is preliminary data.</text>
</comment>
<keyword evidence="12" id="KW-1185">Reference proteome</keyword>
<dbReference type="GO" id="GO:0046983">
    <property type="term" value="F:protein dimerization activity"/>
    <property type="evidence" value="ECO:0007669"/>
    <property type="project" value="InterPro"/>
</dbReference>
<keyword evidence="7" id="KW-0067">ATP-binding</keyword>
<dbReference type="AlphaFoldDB" id="A0A840I732"/>
<dbReference type="GO" id="GO:0005524">
    <property type="term" value="F:ATP binding"/>
    <property type="evidence" value="ECO:0007669"/>
    <property type="project" value="UniProtKB-KW"/>
</dbReference>
<dbReference type="GO" id="GO:0000155">
    <property type="term" value="F:phosphorelay sensor kinase activity"/>
    <property type="evidence" value="ECO:0007669"/>
    <property type="project" value="InterPro"/>
</dbReference>
<dbReference type="InterPro" id="IPR011712">
    <property type="entry name" value="Sig_transdc_His_kin_sub3_dim/P"/>
</dbReference>
<dbReference type="CDD" id="cd16917">
    <property type="entry name" value="HATPase_UhpB-NarQ-NarX-like"/>
    <property type="match status" value="1"/>
</dbReference>
<keyword evidence="5" id="KW-0547">Nucleotide-binding</keyword>
<dbReference type="Gene3D" id="1.20.5.1930">
    <property type="match status" value="2"/>
</dbReference>
<accession>A0A840I732</accession>
<evidence type="ECO:0000313" key="11">
    <source>
        <dbReference type="EMBL" id="MBB4660716.1"/>
    </source>
</evidence>
<evidence type="ECO:0000256" key="2">
    <source>
        <dbReference type="ARBA" id="ARBA00012438"/>
    </source>
</evidence>
<feature type="domain" description="Signal transduction histidine kinase subgroup 3 dimerisation and phosphoacceptor" evidence="10">
    <location>
        <begin position="80"/>
        <end position="137"/>
    </location>
</feature>
<evidence type="ECO:0000256" key="6">
    <source>
        <dbReference type="ARBA" id="ARBA00022777"/>
    </source>
</evidence>
<keyword evidence="3" id="KW-0597">Phosphoprotein</keyword>
<organism evidence="11 12">
    <name type="scientific">Conexibacter arvalis</name>
    <dbReference type="NCBI Taxonomy" id="912552"/>
    <lineage>
        <taxon>Bacteria</taxon>
        <taxon>Bacillati</taxon>
        <taxon>Actinomycetota</taxon>
        <taxon>Thermoleophilia</taxon>
        <taxon>Solirubrobacterales</taxon>
        <taxon>Conexibacteraceae</taxon>
        <taxon>Conexibacter</taxon>
    </lineage>
</organism>
<comment type="catalytic activity">
    <reaction evidence="1">
        <text>ATP + protein L-histidine = ADP + protein N-phospho-L-histidine.</text>
        <dbReference type="EC" id="2.7.13.3"/>
    </reaction>
</comment>
<keyword evidence="6 11" id="KW-0418">Kinase</keyword>
<dbReference type="RefSeq" id="WP_183338275.1">
    <property type="nucleotide sequence ID" value="NZ_JACHNU010000001.1"/>
</dbReference>
<evidence type="ECO:0000256" key="9">
    <source>
        <dbReference type="SAM" id="MobiDB-lite"/>
    </source>
</evidence>
<sequence>MLLATETERPVGASPRERLHDAAAAAIAEIHAHATAARTLVGRDDAAARAAIAAIRARAAIALGEMRALVALLPAAAGRALADDVHDTLGHALSLASLLAGGAAARLATEPALARDALAQLARLSADTSAELERLLGAEAAGERGVATPPTGERGARLSAVAPLAPPPSGGRGRRSQAAAAVEQLRSLACAGSVTFDVDGAALAAAPPEVAAAVHRIVREALTNARTHARGAPVRVRVADDGGGALAVAVVNPPAHSPAAPGSGRGIPGMRRRAHAVGGALAAGPTGDGGFRVDARLPR</sequence>
<evidence type="ECO:0000256" key="8">
    <source>
        <dbReference type="ARBA" id="ARBA00023012"/>
    </source>
</evidence>
<evidence type="ECO:0000256" key="4">
    <source>
        <dbReference type="ARBA" id="ARBA00022679"/>
    </source>
</evidence>
<protein>
    <recommendedName>
        <fullName evidence="2">histidine kinase</fullName>
        <ecNumber evidence="2">2.7.13.3</ecNumber>
    </recommendedName>
</protein>
<dbReference type="Pfam" id="PF07730">
    <property type="entry name" value="HisKA_3"/>
    <property type="match status" value="1"/>
</dbReference>
<dbReference type="Gene3D" id="3.30.565.10">
    <property type="entry name" value="Histidine kinase-like ATPase, C-terminal domain"/>
    <property type="match status" value="1"/>
</dbReference>
<dbReference type="GO" id="GO:0016020">
    <property type="term" value="C:membrane"/>
    <property type="evidence" value="ECO:0007669"/>
    <property type="project" value="InterPro"/>
</dbReference>
<dbReference type="SUPFAM" id="SSF55874">
    <property type="entry name" value="ATPase domain of HSP90 chaperone/DNA topoisomerase II/histidine kinase"/>
    <property type="match status" value="1"/>
</dbReference>
<gene>
    <name evidence="11" type="ORF">BDZ31_000289</name>
</gene>
<evidence type="ECO:0000256" key="3">
    <source>
        <dbReference type="ARBA" id="ARBA00022553"/>
    </source>
</evidence>
<feature type="region of interest" description="Disordered" evidence="9">
    <location>
        <begin position="141"/>
        <end position="177"/>
    </location>
</feature>
<evidence type="ECO:0000313" key="12">
    <source>
        <dbReference type="Proteomes" id="UP000585272"/>
    </source>
</evidence>
<dbReference type="EC" id="2.7.13.3" evidence="2"/>
<evidence type="ECO:0000256" key="1">
    <source>
        <dbReference type="ARBA" id="ARBA00000085"/>
    </source>
</evidence>